<feature type="transmembrane region" description="Helical" evidence="19">
    <location>
        <begin position="825"/>
        <end position="847"/>
    </location>
</feature>
<evidence type="ECO:0000256" key="8">
    <source>
        <dbReference type="ARBA" id="ARBA00023053"/>
    </source>
</evidence>
<evidence type="ECO:0000256" key="13">
    <source>
        <dbReference type="ARBA" id="ARBA00037785"/>
    </source>
</evidence>
<sequence length="1311" mass="148154">MQNSPVVSRLPQKMGGKRNPQKLAGAEVAKLNDAANNETSKNDEATKAQPLPSRLPLPRKMADEPSKNNNNNNNNNKLMTAAAAPPTPSPTPEDRLTRVASTTSMTSRRSMDGGDSEDVAPKLRTKFTQPRLNQLTKQRLQHNYSCIANKKWSFPPLPPIKRKVPMKRSSTFANATEAQQKNLLEISTPQTLEALQKQLEDAQSQFLQRTSSCRQQGQECTYKLVTIVHADNCKLLLHPDDLLELPKNIPAKSANDFKHLCHEFFESTLKSISEQIMNLELFKGDITGAAVCETLRFNLQEELNDKLLAVDAEIKRMCSGAPEKIDVGNKNSELHRPNSTLQLENDNKQLKKQLEASEEKRGDLVSQLTQTNILLKDKIDIIADQQTNMNQLEQTKAGMEQLMKASIEELEQSREAYSRQEEQLRYHPFLKKKCEELAAKIAEKDRQLTERYELITERDLLLAKQEQQLQDLENSLLLEADNTMKTQIIAMQAELASKETLLRAQEEVQLKLRSEVSKKQEQLSQAELRLCRNEQKREYELQVLTTRAERISSLDRELKERELENRRILTDKNTVITQVKPNNTSISDLMYGYVYAFRCQQITNELAAKNEQCQNLSNTLTTNLSTLHCQKHEIKLLEESNERNRMLNTKLCEKNVILKEQLDQLRRTASCFVRRSYIDMDATQFDKLNRLMDGNLKTKLTSDKDCVIYTTELFGVDSNSDQHAGEEEEEPEEEHLRTRDTWGKGIEFLFSCIALSVGLGNVWRFPFIALENGGGAFLIPYLVVLVLVGRPIYYLEVTIGQFSSRGCIGAFDLAPIMKGVAYGQVYSTALATTYYACIMALTIRYLVASFSEVLPWTYCLVEWGSSCVATAATATNSSNTSMHGVSSAELYFTRTVLREPPNLDGGLGTPSWEMILCLMATWIIIAITLFKGIRSSGKASYFLALFPYVIMLILLIRAVTLPGAWQGILYFVQPQWSQLLNPHVWYSAITQMFFSLAICFGTLIMYASFNDFNKRVHKDVIIITTIDSFTSMLAGCIIFGILGNLAYETNTTDISQVVKGGAGLAFISYPEAIAKFKYLPQLFAVLFFFMLLVLGIGSNIGMASCVINVVKDRFPHLPHWQLAIGASLIGFVCGLVYMTPGGQFVLNLVDFYGCTFIALVLAIAELLAVCWIYGVRRLCSDIEFMLGIKTSFYWRICWAIVAPGLMFLVLVYMLVSYEPLTYKGVEYPPLANMAGWLIWGLGVAQLPFWALYSIYQQPGDSFKAKLKLAMQTTSDWGPRQPQQLQAYFLHRKRVAEAKQRGGNFFFDNIFG</sequence>
<evidence type="ECO:0000313" key="21">
    <source>
        <dbReference type="Proteomes" id="UP000001070"/>
    </source>
</evidence>
<evidence type="ECO:0000256" key="2">
    <source>
        <dbReference type="ARBA" id="ARBA00006459"/>
    </source>
</evidence>
<proteinExistence type="inferred from homology"/>
<feature type="transmembrane region" description="Helical" evidence="19">
    <location>
        <begin position="1151"/>
        <end position="1175"/>
    </location>
</feature>
<evidence type="ECO:0000256" key="19">
    <source>
        <dbReference type="SAM" id="Phobius"/>
    </source>
</evidence>
<keyword evidence="14" id="KW-0479">Metal-binding</keyword>
<evidence type="ECO:0000256" key="14">
    <source>
        <dbReference type="PIRSR" id="PIRSR600175-1"/>
    </source>
</evidence>
<feature type="region of interest" description="Disordered" evidence="18">
    <location>
        <begin position="1"/>
        <end position="120"/>
    </location>
</feature>
<keyword evidence="6" id="KW-0029">Amino-acid transport</keyword>
<feature type="binding site" evidence="14">
    <location>
        <position position="1098"/>
    </location>
    <ligand>
        <name>Na(+)</name>
        <dbReference type="ChEBI" id="CHEBI:29101"/>
        <label>1</label>
    </ligand>
</feature>
<feature type="transmembrane region" description="Helical" evidence="19">
    <location>
        <begin position="911"/>
        <end position="930"/>
    </location>
</feature>
<keyword evidence="10 19" id="KW-0472">Membrane</keyword>
<evidence type="ECO:0000256" key="9">
    <source>
        <dbReference type="ARBA" id="ARBA00023065"/>
    </source>
</evidence>
<keyword evidence="9" id="KW-0406">Ion transport</keyword>
<dbReference type="GO" id="GO:0015179">
    <property type="term" value="F:L-amino acid transmembrane transporter activity"/>
    <property type="evidence" value="ECO:0007669"/>
    <property type="project" value="TreeGrafter"/>
</dbReference>
<comment type="subcellular location">
    <subcellularLocation>
        <location evidence="1">Membrane</location>
        <topology evidence="1">Multi-pass membrane protein</topology>
    </subcellularLocation>
</comment>
<feature type="binding site" evidence="14">
    <location>
        <position position="761"/>
    </location>
    <ligand>
        <name>Na(+)</name>
        <dbReference type="ChEBI" id="CHEBI:29101"/>
        <label>1</label>
    </ligand>
</feature>
<feature type="transmembrane region" description="Helical" evidence="19">
    <location>
        <begin position="942"/>
        <end position="965"/>
    </location>
</feature>
<dbReference type="Proteomes" id="UP000001070">
    <property type="component" value="Unassembled WGS sequence"/>
</dbReference>
<dbReference type="PRINTS" id="PR00176">
    <property type="entry name" value="NANEUSMPORT"/>
</dbReference>
<organism evidence="21">
    <name type="scientific">Drosophila grimshawi</name>
    <name type="common">Hawaiian fruit fly</name>
    <name type="synonym">Idiomyia grimshawi</name>
    <dbReference type="NCBI Taxonomy" id="7222"/>
    <lineage>
        <taxon>Eukaryota</taxon>
        <taxon>Metazoa</taxon>
        <taxon>Ecdysozoa</taxon>
        <taxon>Arthropoda</taxon>
        <taxon>Hexapoda</taxon>
        <taxon>Insecta</taxon>
        <taxon>Pterygota</taxon>
        <taxon>Neoptera</taxon>
        <taxon>Endopterygota</taxon>
        <taxon>Diptera</taxon>
        <taxon>Brachycera</taxon>
        <taxon>Muscomorpha</taxon>
        <taxon>Ephydroidea</taxon>
        <taxon>Drosophilidae</taxon>
        <taxon>Drosophila</taxon>
        <taxon>Hawaiian Drosophila</taxon>
    </lineage>
</organism>
<keyword evidence="12" id="KW-0739">Sodium transport</keyword>
<evidence type="ECO:0000256" key="16">
    <source>
        <dbReference type="RuleBase" id="RU003732"/>
    </source>
</evidence>
<dbReference type="InParanoid" id="B4JW59"/>
<feature type="transmembrane region" description="Helical" evidence="19">
    <location>
        <begin position="1020"/>
        <end position="1042"/>
    </location>
</feature>
<accession>B4JW59</accession>
<dbReference type="HOGENOM" id="CLU_260700_0_0_1"/>
<dbReference type="GO" id="GO:0005283">
    <property type="term" value="F:amino acid:sodium symporter activity"/>
    <property type="evidence" value="ECO:0007669"/>
    <property type="project" value="TreeGrafter"/>
</dbReference>
<dbReference type="InterPro" id="IPR000175">
    <property type="entry name" value="Na/ntran_symport"/>
</dbReference>
<keyword evidence="3 16" id="KW-0813">Transport</keyword>
<evidence type="ECO:0000256" key="5">
    <source>
        <dbReference type="ARBA" id="ARBA00022847"/>
    </source>
</evidence>
<feature type="region of interest" description="Disordered" evidence="18">
    <location>
        <begin position="325"/>
        <end position="346"/>
    </location>
</feature>
<keyword evidence="8 14" id="KW-0915">Sodium</keyword>
<keyword evidence="21" id="KW-1185">Reference proteome</keyword>
<dbReference type="GO" id="GO:0089718">
    <property type="term" value="P:amino acid import across plasma membrane"/>
    <property type="evidence" value="ECO:0007669"/>
    <property type="project" value="TreeGrafter"/>
</dbReference>
<dbReference type="InterPro" id="IPR037272">
    <property type="entry name" value="SNS_sf"/>
</dbReference>
<feature type="transmembrane region" description="Helical" evidence="19">
    <location>
        <begin position="1196"/>
        <end position="1215"/>
    </location>
</feature>
<dbReference type="GO" id="GO:0005886">
    <property type="term" value="C:plasma membrane"/>
    <property type="evidence" value="ECO:0007669"/>
    <property type="project" value="TreeGrafter"/>
</dbReference>
<evidence type="ECO:0000256" key="7">
    <source>
        <dbReference type="ARBA" id="ARBA00022989"/>
    </source>
</evidence>
<evidence type="ECO:0000313" key="20">
    <source>
        <dbReference type="EMBL" id="EDV98197.1"/>
    </source>
</evidence>
<name>B4JW59_DROGR</name>
<reference evidence="20 21" key="1">
    <citation type="journal article" date="2007" name="Nature">
        <title>Evolution of genes and genomes on the Drosophila phylogeny.</title>
        <authorList>
            <consortium name="Drosophila 12 Genomes Consortium"/>
            <person name="Clark A.G."/>
            <person name="Eisen M.B."/>
            <person name="Smith D.R."/>
            <person name="Bergman C.M."/>
            <person name="Oliver B."/>
            <person name="Markow T.A."/>
            <person name="Kaufman T.C."/>
            <person name="Kellis M."/>
            <person name="Gelbart W."/>
            <person name="Iyer V.N."/>
            <person name="Pollard D.A."/>
            <person name="Sackton T.B."/>
            <person name="Larracuente A.M."/>
            <person name="Singh N.D."/>
            <person name="Abad J.P."/>
            <person name="Abt D.N."/>
            <person name="Adryan B."/>
            <person name="Aguade M."/>
            <person name="Akashi H."/>
            <person name="Anderson W.W."/>
            <person name="Aquadro C.F."/>
            <person name="Ardell D.H."/>
            <person name="Arguello R."/>
            <person name="Artieri C.G."/>
            <person name="Barbash D.A."/>
            <person name="Barker D."/>
            <person name="Barsanti P."/>
            <person name="Batterham P."/>
            <person name="Batzoglou S."/>
            <person name="Begun D."/>
            <person name="Bhutkar A."/>
            <person name="Blanco E."/>
            <person name="Bosak S.A."/>
            <person name="Bradley R.K."/>
            <person name="Brand A.D."/>
            <person name="Brent M.R."/>
            <person name="Brooks A.N."/>
            <person name="Brown R.H."/>
            <person name="Butlin R.K."/>
            <person name="Caggese C."/>
            <person name="Calvi B.R."/>
            <person name="Bernardo de Carvalho A."/>
            <person name="Caspi A."/>
            <person name="Castrezana S."/>
            <person name="Celniker S.E."/>
            <person name="Chang J.L."/>
            <person name="Chapple C."/>
            <person name="Chatterji S."/>
            <person name="Chinwalla A."/>
            <person name="Civetta A."/>
            <person name="Clifton S.W."/>
            <person name="Comeron J.M."/>
            <person name="Costello J.C."/>
            <person name="Coyne J.A."/>
            <person name="Daub J."/>
            <person name="David R.G."/>
            <person name="Delcher A.L."/>
            <person name="Delehaunty K."/>
            <person name="Do C.B."/>
            <person name="Ebling H."/>
            <person name="Edwards K."/>
            <person name="Eickbush T."/>
            <person name="Evans J.D."/>
            <person name="Filipski A."/>
            <person name="Findeiss S."/>
            <person name="Freyhult E."/>
            <person name="Fulton L."/>
            <person name="Fulton R."/>
            <person name="Garcia A.C."/>
            <person name="Gardiner A."/>
            <person name="Garfield D.A."/>
            <person name="Garvin B.E."/>
            <person name="Gibson G."/>
            <person name="Gilbert D."/>
            <person name="Gnerre S."/>
            <person name="Godfrey J."/>
            <person name="Good R."/>
            <person name="Gotea V."/>
            <person name="Gravely B."/>
            <person name="Greenberg A.J."/>
            <person name="Griffiths-Jones S."/>
            <person name="Gross S."/>
            <person name="Guigo R."/>
            <person name="Gustafson E.A."/>
            <person name="Haerty W."/>
            <person name="Hahn M.W."/>
            <person name="Halligan D.L."/>
            <person name="Halpern A.L."/>
            <person name="Halter G.M."/>
            <person name="Han M.V."/>
            <person name="Heger A."/>
            <person name="Hillier L."/>
            <person name="Hinrichs A.S."/>
            <person name="Holmes I."/>
            <person name="Hoskins R.A."/>
            <person name="Hubisz M.J."/>
            <person name="Hultmark D."/>
            <person name="Huntley M.A."/>
            <person name="Jaffe D.B."/>
            <person name="Jagadeeshan S."/>
            <person name="Jeck W.R."/>
            <person name="Johnson J."/>
            <person name="Jones C.D."/>
            <person name="Jordan W.C."/>
            <person name="Karpen G.H."/>
            <person name="Kataoka E."/>
            <person name="Keightley P.D."/>
            <person name="Kheradpour P."/>
            <person name="Kirkness E.F."/>
            <person name="Koerich L.B."/>
            <person name="Kristiansen K."/>
            <person name="Kudrna D."/>
            <person name="Kulathinal R.J."/>
            <person name="Kumar S."/>
            <person name="Kwok R."/>
            <person name="Lander E."/>
            <person name="Langley C.H."/>
            <person name="Lapoint R."/>
            <person name="Lazzaro B.P."/>
            <person name="Lee S.J."/>
            <person name="Levesque L."/>
            <person name="Li R."/>
            <person name="Lin C.F."/>
            <person name="Lin M.F."/>
            <person name="Lindblad-Toh K."/>
            <person name="Llopart A."/>
            <person name="Long M."/>
            <person name="Low L."/>
            <person name="Lozovsky E."/>
            <person name="Lu J."/>
            <person name="Luo M."/>
            <person name="Machado C.A."/>
            <person name="Makalowski W."/>
            <person name="Marzo M."/>
            <person name="Matsuda M."/>
            <person name="Matzkin L."/>
            <person name="McAllister B."/>
            <person name="McBride C.S."/>
            <person name="McKernan B."/>
            <person name="McKernan K."/>
            <person name="Mendez-Lago M."/>
            <person name="Minx P."/>
            <person name="Mollenhauer M.U."/>
            <person name="Montooth K."/>
            <person name="Mount S.M."/>
            <person name="Mu X."/>
            <person name="Myers E."/>
            <person name="Negre B."/>
            <person name="Newfeld S."/>
            <person name="Nielsen R."/>
            <person name="Noor M.A."/>
            <person name="O'Grady P."/>
            <person name="Pachter L."/>
            <person name="Papaceit M."/>
            <person name="Parisi M.J."/>
            <person name="Parisi M."/>
            <person name="Parts L."/>
            <person name="Pedersen J.S."/>
            <person name="Pesole G."/>
            <person name="Phillippy A.M."/>
            <person name="Ponting C.P."/>
            <person name="Pop M."/>
            <person name="Porcelli D."/>
            <person name="Powell J.R."/>
            <person name="Prohaska S."/>
            <person name="Pruitt K."/>
            <person name="Puig M."/>
            <person name="Quesneville H."/>
            <person name="Ram K.R."/>
            <person name="Rand D."/>
            <person name="Rasmussen M.D."/>
            <person name="Reed L.K."/>
            <person name="Reenan R."/>
            <person name="Reily A."/>
            <person name="Remington K.A."/>
            <person name="Rieger T.T."/>
            <person name="Ritchie M.G."/>
            <person name="Robin C."/>
            <person name="Rogers Y.H."/>
            <person name="Rohde C."/>
            <person name="Rozas J."/>
            <person name="Rubenfield M.J."/>
            <person name="Ruiz A."/>
            <person name="Russo S."/>
            <person name="Salzberg S.L."/>
            <person name="Sanchez-Gracia A."/>
            <person name="Saranga D.J."/>
            <person name="Sato H."/>
            <person name="Schaeffer S.W."/>
            <person name="Schatz M.C."/>
            <person name="Schlenke T."/>
            <person name="Schwartz R."/>
            <person name="Segarra C."/>
            <person name="Singh R.S."/>
            <person name="Sirot L."/>
            <person name="Sirota M."/>
            <person name="Sisneros N.B."/>
            <person name="Smith C.D."/>
            <person name="Smith T.F."/>
            <person name="Spieth J."/>
            <person name="Stage D.E."/>
            <person name="Stark A."/>
            <person name="Stephan W."/>
            <person name="Strausberg R.L."/>
            <person name="Strempel S."/>
            <person name="Sturgill D."/>
            <person name="Sutton G."/>
            <person name="Sutton G.G."/>
            <person name="Tao W."/>
            <person name="Teichmann S."/>
            <person name="Tobari Y.N."/>
            <person name="Tomimura Y."/>
            <person name="Tsolas J.M."/>
            <person name="Valente V.L."/>
            <person name="Venter E."/>
            <person name="Venter J.C."/>
            <person name="Vicario S."/>
            <person name="Vieira F.G."/>
            <person name="Vilella A.J."/>
            <person name="Villasante A."/>
            <person name="Walenz B."/>
            <person name="Wang J."/>
            <person name="Wasserman M."/>
            <person name="Watts T."/>
            <person name="Wilson D."/>
            <person name="Wilson R.K."/>
            <person name="Wing R.A."/>
            <person name="Wolfner M.F."/>
            <person name="Wong A."/>
            <person name="Wong G.K."/>
            <person name="Wu C.I."/>
            <person name="Wu G."/>
            <person name="Yamamoto D."/>
            <person name="Yang H.P."/>
            <person name="Yang S.P."/>
            <person name="Yorke J.A."/>
            <person name="Yoshida K."/>
            <person name="Zdobnov E."/>
            <person name="Zhang P."/>
            <person name="Zhang Y."/>
            <person name="Zimin A.V."/>
            <person name="Baldwin J."/>
            <person name="Abdouelleil A."/>
            <person name="Abdulkadir J."/>
            <person name="Abebe A."/>
            <person name="Abera B."/>
            <person name="Abreu J."/>
            <person name="Acer S.C."/>
            <person name="Aftuck L."/>
            <person name="Alexander A."/>
            <person name="An P."/>
            <person name="Anderson E."/>
            <person name="Anderson S."/>
            <person name="Arachi H."/>
            <person name="Azer M."/>
            <person name="Bachantsang P."/>
            <person name="Barry A."/>
            <person name="Bayul T."/>
            <person name="Berlin A."/>
            <person name="Bessette D."/>
            <person name="Bloom T."/>
            <person name="Blye J."/>
            <person name="Boguslavskiy L."/>
            <person name="Bonnet C."/>
            <person name="Boukhgalter B."/>
            <person name="Bourzgui I."/>
            <person name="Brown A."/>
            <person name="Cahill P."/>
            <person name="Channer S."/>
            <person name="Cheshatsang Y."/>
            <person name="Chuda L."/>
            <person name="Citroen M."/>
            <person name="Collymore A."/>
            <person name="Cooke P."/>
            <person name="Costello M."/>
            <person name="D'Aco K."/>
            <person name="Daza R."/>
            <person name="De Haan G."/>
            <person name="DeGray S."/>
            <person name="DeMaso C."/>
            <person name="Dhargay N."/>
            <person name="Dooley K."/>
            <person name="Dooley E."/>
            <person name="Doricent M."/>
            <person name="Dorje P."/>
            <person name="Dorjee K."/>
            <person name="Dupes A."/>
            <person name="Elong R."/>
            <person name="Falk J."/>
            <person name="Farina A."/>
            <person name="Faro S."/>
            <person name="Ferguson D."/>
            <person name="Fisher S."/>
            <person name="Foley C.D."/>
            <person name="Franke A."/>
            <person name="Friedrich D."/>
            <person name="Gadbois L."/>
            <person name="Gearin G."/>
            <person name="Gearin C.R."/>
            <person name="Giannoukos G."/>
            <person name="Goode T."/>
            <person name="Graham J."/>
            <person name="Grandbois E."/>
            <person name="Grewal S."/>
            <person name="Gyaltsen K."/>
            <person name="Hafez N."/>
            <person name="Hagos B."/>
            <person name="Hall J."/>
            <person name="Henson C."/>
            <person name="Hollinger A."/>
            <person name="Honan T."/>
            <person name="Huard M.D."/>
            <person name="Hughes L."/>
            <person name="Hurhula B."/>
            <person name="Husby M.E."/>
            <person name="Kamat A."/>
            <person name="Kanga B."/>
            <person name="Kashin S."/>
            <person name="Khazanovich D."/>
            <person name="Kisner P."/>
            <person name="Lance K."/>
            <person name="Lara M."/>
            <person name="Lee W."/>
            <person name="Lennon N."/>
            <person name="Letendre F."/>
            <person name="LeVine R."/>
            <person name="Lipovsky A."/>
            <person name="Liu X."/>
            <person name="Liu J."/>
            <person name="Liu S."/>
            <person name="Lokyitsang T."/>
            <person name="Lokyitsang Y."/>
            <person name="Lubonja R."/>
            <person name="Lui A."/>
            <person name="MacDonald P."/>
            <person name="Magnisalis V."/>
            <person name="Maru K."/>
            <person name="Matthews C."/>
            <person name="McCusker W."/>
            <person name="McDonough S."/>
            <person name="Mehta T."/>
            <person name="Meldrim J."/>
            <person name="Meneus L."/>
            <person name="Mihai O."/>
            <person name="Mihalev A."/>
            <person name="Mihova T."/>
            <person name="Mittelman R."/>
            <person name="Mlenga V."/>
            <person name="Montmayeur A."/>
            <person name="Mulrain L."/>
            <person name="Navidi A."/>
            <person name="Naylor J."/>
            <person name="Negash T."/>
            <person name="Nguyen T."/>
            <person name="Nguyen N."/>
            <person name="Nicol R."/>
            <person name="Norbu C."/>
            <person name="Norbu N."/>
            <person name="Novod N."/>
            <person name="O'Neill B."/>
            <person name="Osman S."/>
            <person name="Markiewicz E."/>
            <person name="Oyono O.L."/>
            <person name="Patti C."/>
            <person name="Phunkhang P."/>
            <person name="Pierre F."/>
            <person name="Priest M."/>
            <person name="Raghuraman S."/>
            <person name="Rege F."/>
            <person name="Reyes R."/>
            <person name="Rise C."/>
            <person name="Rogov P."/>
            <person name="Ross K."/>
            <person name="Ryan E."/>
            <person name="Settipalli S."/>
            <person name="Shea T."/>
            <person name="Sherpa N."/>
            <person name="Shi L."/>
            <person name="Shih D."/>
            <person name="Sparrow T."/>
            <person name="Spaulding J."/>
            <person name="Stalker J."/>
            <person name="Stange-Thomann N."/>
            <person name="Stavropoulos S."/>
            <person name="Stone C."/>
            <person name="Strader C."/>
            <person name="Tesfaye S."/>
            <person name="Thomson T."/>
            <person name="Thoulutsang Y."/>
            <person name="Thoulutsang D."/>
            <person name="Topham K."/>
            <person name="Topping I."/>
            <person name="Tsamla T."/>
            <person name="Vassiliev H."/>
            <person name="Vo A."/>
            <person name="Wangchuk T."/>
            <person name="Wangdi T."/>
            <person name="Weiand M."/>
            <person name="Wilkinson J."/>
            <person name="Wilson A."/>
            <person name="Yadav S."/>
            <person name="Young G."/>
            <person name="Yu Q."/>
            <person name="Zembek L."/>
            <person name="Zhong D."/>
            <person name="Zimmer A."/>
            <person name="Zwirko Z."/>
            <person name="Jaffe D.B."/>
            <person name="Alvarez P."/>
            <person name="Brockman W."/>
            <person name="Butler J."/>
            <person name="Chin C."/>
            <person name="Gnerre S."/>
            <person name="Grabherr M."/>
            <person name="Kleber M."/>
            <person name="Mauceli E."/>
            <person name="MacCallum I."/>
        </authorList>
    </citation>
    <scope>NUCLEOTIDE SEQUENCE [LARGE SCALE GENOMIC DNA]</scope>
    <source>
        <strain evidence="21">Tucson 15287-2541.00</strain>
    </source>
</reference>
<evidence type="ECO:0000256" key="17">
    <source>
        <dbReference type="SAM" id="Coils"/>
    </source>
</evidence>
<feature type="transmembrane region" description="Helical" evidence="19">
    <location>
        <begin position="985"/>
        <end position="1008"/>
    </location>
</feature>
<evidence type="ECO:0000256" key="6">
    <source>
        <dbReference type="ARBA" id="ARBA00022970"/>
    </source>
</evidence>
<evidence type="ECO:0000256" key="15">
    <source>
        <dbReference type="PIRSR" id="PIRSR600175-2"/>
    </source>
</evidence>
<keyword evidence="11" id="KW-0325">Glycoprotein</keyword>
<feature type="compositionally biased region" description="Basic and acidic residues" evidence="18">
    <location>
        <begin position="325"/>
        <end position="336"/>
    </location>
</feature>
<evidence type="ECO:0000256" key="12">
    <source>
        <dbReference type="ARBA" id="ARBA00023201"/>
    </source>
</evidence>
<evidence type="ECO:0000256" key="11">
    <source>
        <dbReference type="ARBA" id="ARBA00023180"/>
    </source>
</evidence>
<evidence type="ECO:0000256" key="1">
    <source>
        <dbReference type="ARBA" id="ARBA00004141"/>
    </source>
</evidence>
<evidence type="ECO:0000256" key="3">
    <source>
        <dbReference type="ARBA" id="ARBA00022448"/>
    </source>
</evidence>
<comment type="similarity">
    <text evidence="2 16">Belongs to the sodium:neurotransmitter symporter (SNF) (TC 2.A.22) family.</text>
</comment>
<gene>
    <name evidence="20" type="primary">Dgri\GH22978</name>
    <name evidence="20" type="ORF">Dgri_GH22978</name>
</gene>
<feature type="transmembrane region" description="Helical" evidence="19">
    <location>
        <begin position="1122"/>
        <end position="1139"/>
    </location>
</feature>
<feature type="compositionally biased region" description="Low complexity" evidence="18">
    <location>
        <begin position="68"/>
        <end position="84"/>
    </location>
</feature>
<protein>
    <recommendedName>
        <fullName evidence="16">Transporter</fullName>
    </recommendedName>
</protein>
<dbReference type="Pfam" id="PF00209">
    <property type="entry name" value="SNF"/>
    <property type="match status" value="1"/>
</dbReference>
<dbReference type="OrthoDB" id="6581954at2759"/>
<feature type="binding site" evidence="14">
    <location>
        <position position="995"/>
    </location>
    <ligand>
        <name>Na(+)</name>
        <dbReference type="ChEBI" id="CHEBI:29101"/>
        <label>1</label>
    </ligand>
</feature>
<comment type="function">
    <text evidence="13">Unusual broad substrate spectrum amino acid:sodium cotransporter that promotes absorption of the D isomers of essential amino acids. Neutral amino acids are the preferred substrates, especially methionine and phenylalanine.</text>
</comment>
<feature type="coiled-coil region" evidence="17">
    <location>
        <begin position="455"/>
        <end position="482"/>
    </location>
</feature>
<dbReference type="EMBL" id="CH916375">
    <property type="protein sequence ID" value="EDV98197.1"/>
    <property type="molecule type" value="Genomic_DNA"/>
</dbReference>
<dbReference type="eggNOG" id="KOG3660">
    <property type="taxonomic scope" value="Eukaryota"/>
</dbReference>
<dbReference type="PANTHER" id="PTHR11616">
    <property type="entry name" value="SODIUM/CHLORIDE DEPENDENT TRANSPORTER"/>
    <property type="match status" value="1"/>
</dbReference>
<keyword evidence="5 16" id="KW-0769">Symport</keyword>
<feature type="transmembrane region" description="Helical" evidence="19">
    <location>
        <begin position="1235"/>
        <end position="1255"/>
    </location>
</feature>
<dbReference type="CDD" id="cd10324">
    <property type="entry name" value="SLC6sbd"/>
    <property type="match status" value="1"/>
</dbReference>
<keyword evidence="7 19" id="KW-1133">Transmembrane helix</keyword>
<dbReference type="PROSITE" id="PS00754">
    <property type="entry name" value="NA_NEUROTRAN_SYMP_2"/>
    <property type="match status" value="1"/>
</dbReference>
<dbReference type="PROSITE" id="PS00610">
    <property type="entry name" value="NA_NEUROTRAN_SYMP_1"/>
    <property type="match status" value="1"/>
</dbReference>
<dbReference type="SUPFAM" id="SSF161070">
    <property type="entry name" value="SNF-like"/>
    <property type="match status" value="1"/>
</dbReference>
<feature type="binding site" evidence="14">
    <location>
        <position position="1094"/>
    </location>
    <ligand>
        <name>Na(+)</name>
        <dbReference type="ChEBI" id="CHEBI:29101"/>
        <label>1</label>
    </ligand>
</feature>
<feature type="region of interest" description="Disordered" evidence="18">
    <location>
        <begin position="718"/>
        <end position="737"/>
    </location>
</feature>
<dbReference type="GO" id="GO:0046872">
    <property type="term" value="F:metal ion binding"/>
    <property type="evidence" value="ECO:0007669"/>
    <property type="project" value="UniProtKB-KW"/>
</dbReference>
<evidence type="ECO:0000256" key="4">
    <source>
        <dbReference type="ARBA" id="ARBA00022692"/>
    </source>
</evidence>
<keyword evidence="4 16" id="KW-0812">Transmembrane</keyword>
<keyword evidence="15" id="KW-1015">Disulfide bond</keyword>
<feature type="disulfide bond" evidence="15">
    <location>
        <begin position="859"/>
        <end position="867"/>
    </location>
</feature>
<dbReference type="SMR" id="B4JW59"/>
<dbReference type="PANTHER" id="PTHR11616:SF321">
    <property type="entry name" value="SODIUM-DEPENDENT NUTRIENT AMINO ACID TRANSPORTER 1-RELATED"/>
    <property type="match status" value="1"/>
</dbReference>
<dbReference type="PROSITE" id="PS50267">
    <property type="entry name" value="NA_NEUROTRAN_SYMP_3"/>
    <property type="match status" value="1"/>
</dbReference>
<evidence type="ECO:0000256" key="18">
    <source>
        <dbReference type="SAM" id="MobiDB-lite"/>
    </source>
</evidence>
<feature type="transmembrane region" description="Helical" evidence="19">
    <location>
        <begin position="775"/>
        <end position="795"/>
    </location>
</feature>
<keyword evidence="17" id="KW-0175">Coiled coil</keyword>
<feature type="binding site" evidence="14">
    <location>
        <position position="757"/>
    </location>
    <ligand>
        <name>Na(+)</name>
        <dbReference type="ChEBI" id="CHEBI:29101"/>
        <label>1</label>
    </ligand>
</feature>
<feature type="transmembrane region" description="Helical" evidence="19">
    <location>
        <begin position="1082"/>
        <end position="1110"/>
    </location>
</feature>
<evidence type="ECO:0000256" key="10">
    <source>
        <dbReference type="ARBA" id="ARBA00023136"/>
    </source>
</evidence>